<dbReference type="EMBL" id="MN739802">
    <property type="protein sequence ID" value="QHT26809.1"/>
    <property type="molecule type" value="Genomic_DNA"/>
</dbReference>
<dbReference type="AlphaFoldDB" id="A0A6C0EEX6"/>
<accession>A0A6C0EEX6</accession>
<evidence type="ECO:0000313" key="1">
    <source>
        <dbReference type="EMBL" id="QHT26809.1"/>
    </source>
</evidence>
<sequence>MKFFIYIIMNKVINNNDLKLIFKNLISLNISQLKIICDKNK</sequence>
<name>A0A6C0EEX6_9ZZZZ</name>
<proteinExistence type="predicted"/>
<reference evidence="1" key="1">
    <citation type="journal article" date="2020" name="Nature">
        <title>Giant virus diversity and host interactions through global metagenomics.</title>
        <authorList>
            <person name="Schulz F."/>
            <person name="Roux S."/>
            <person name="Paez-Espino D."/>
            <person name="Jungbluth S."/>
            <person name="Walsh D.A."/>
            <person name="Denef V.J."/>
            <person name="McMahon K.D."/>
            <person name="Konstantinidis K.T."/>
            <person name="Eloe-Fadrosh E.A."/>
            <person name="Kyrpides N.C."/>
            <person name="Woyke T."/>
        </authorList>
    </citation>
    <scope>NUCLEOTIDE SEQUENCE</scope>
    <source>
        <strain evidence="1">GVMAG-M-3300023179-2</strain>
    </source>
</reference>
<organism evidence="1">
    <name type="scientific">viral metagenome</name>
    <dbReference type="NCBI Taxonomy" id="1070528"/>
    <lineage>
        <taxon>unclassified sequences</taxon>
        <taxon>metagenomes</taxon>
        <taxon>organismal metagenomes</taxon>
    </lineage>
</organism>
<protein>
    <submittedName>
        <fullName evidence="1">Uncharacterized protein</fullName>
    </submittedName>
</protein>